<proteinExistence type="inferred from homology"/>
<accession>A0A0G7ZMQ1</accession>
<gene>
    <name evidence="6" type="ORF">HEPPS_00150</name>
</gene>
<sequence length="474" mass="53826">MIIGNYKILGKKYHTENYVSIINPSLQKEYAKVYALNKDTVDKIYQFAEEKQKKWEKKTISERAVYLKKWANLIEKNKEKLANLIVKEVAKNYKDSVSEIERSIEYIRYTIEEMYRIEIKAKTSEQFYNGDKSKIALIERKPYGVVLVISPFNFPMNLSISKIAPALISGNVCVFKPATQGSYFAIELIKLWEQTGVEEGIINLVTGRGREISDYLVTHPLINFINFTGSTNVGKDIAKKAGMIPLIMELGGKDAAIILDDCDLENATNEIINGAFSYSGQRCTAIKRVFVSKKNKNNLEKILTEKIKKLKIGLPETNTDITPLIDQSSLKYQKELISSLNKKAKILIGNKEDINKNIFYPTLITDVIETDQLAQEEQFGPILPIIIYDNFDHLIKMHNNSQFGLQVSIFGKDINNLFYLANKLEVGTVNFNKKSQRGPDNFPFIGYKDSGLGTQGIRNSILSMTKEKVIVLNI</sequence>
<reference evidence="7" key="1">
    <citation type="submission" date="2015-05" db="EMBL/GenBank/DDBJ databases">
        <authorList>
            <person name="Collingro A."/>
        </authorList>
    </citation>
    <scope>NUCLEOTIDE SEQUENCE [LARGE SCALE GENOMIC DNA]</scope>
    <source>
        <strain evidence="7">Ps</strain>
    </source>
</reference>
<dbReference type="PROSITE" id="PS00687">
    <property type="entry name" value="ALDEHYDE_DEHYDR_GLU"/>
    <property type="match status" value="1"/>
</dbReference>
<dbReference type="Gene3D" id="3.40.309.10">
    <property type="entry name" value="Aldehyde Dehydrogenase, Chain A, domain 2"/>
    <property type="match status" value="1"/>
</dbReference>
<dbReference type="AlphaFoldDB" id="A0A0G7ZMQ1"/>
<evidence type="ECO:0000256" key="3">
    <source>
        <dbReference type="PROSITE-ProRule" id="PRU10007"/>
    </source>
</evidence>
<dbReference type="InterPro" id="IPR029510">
    <property type="entry name" value="Ald_DH_CS_GLU"/>
</dbReference>
<dbReference type="Pfam" id="PF00171">
    <property type="entry name" value="Aldedh"/>
    <property type="match status" value="1"/>
</dbReference>
<dbReference type="InterPro" id="IPR051020">
    <property type="entry name" value="ALDH-related_metabolic_enz"/>
</dbReference>
<evidence type="ECO:0000313" key="6">
    <source>
        <dbReference type="EMBL" id="CRX36816.1"/>
    </source>
</evidence>
<dbReference type="EMBL" id="CWGI01000001">
    <property type="protein sequence ID" value="CRX36816.1"/>
    <property type="molecule type" value="Genomic_DNA"/>
</dbReference>
<dbReference type="InterPro" id="IPR016160">
    <property type="entry name" value="Ald_DH_CS_CYS"/>
</dbReference>
<dbReference type="InterPro" id="IPR016162">
    <property type="entry name" value="Ald_DH_N"/>
</dbReference>
<evidence type="ECO:0000256" key="1">
    <source>
        <dbReference type="ARBA" id="ARBA00009986"/>
    </source>
</evidence>
<evidence type="ECO:0000256" key="4">
    <source>
        <dbReference type="RuleBase" id="RU003345"/>
    </source>
</evidence>
<comment type="similarity">
    <text evidence="1 4">Belongs to the aldehyde dehydrogenase family.</text>
</comment>
<dbReference type="InterPro" id="IPR015590">
    <property type="entry name" value="Aldehyde_DH_dom"/>
</dbReference>
<feature type="active site" evidence="3">
    <location>
        <position position="249"/>
    </location>
</feature>
<dbReference type="InterPro" id="IPR016163">
    <property type="entry name" value="Ald_DH_C"/>
</dbReference>
<organism evidence="6 7">
    <name type="scientific">Candidatus Hepatoplasma crinochetorum</name>
    <dbReference type="NCBI Taxonomy" id="295596"/>
    <lineage>
        <taxon>Bacteria</taxon>
        <taxon>Bacillati</taxon>
        <taxon>Mycoplasmatota</taxon>
        <taxon>Mollicutes</taxon>
        <taxon>Candidatus Hepatoplasmataceae</taxon>
        <taxon>Candidatus Hepatoplasma</taxon>
    </lineage>
</organism>
<protein>
    <submittedName>
        <fullName evidence="6">| gapN / NADP-dependent glyceraldehyde-3-phosphate dehydrogenase |:278624 Reverse</fullName>
    </submittedName>
</protein>
<dbReference type="GO" id="GO:0008911">
    <property type="term" value="F:lactaldehyde dehydrogenase (NAD+) activity"/>
    <property type="evidence" value="ECO:0007669"/>
    <property type="project" value="TreeGrafter"/>
</dbReference>
<dbReference type="PROSITE" id="PS00070">
    <property type="entry name" value="ALDEHYDE_DEHYDR_CYS"/>
    <property type="match status" value="1"/>
</dbReference>
<dbReference type="PANTHER" id="PTHR42991:SF1">
    <property type="entry name" value="ALDEHYDE DEHYDROGENASE"/>
    <property type="match status" value="1"/>
</dbReference>
<keyword evidence="7" id="KW-1185">Reference proteome</keyword>
<evidence type="ECO:0000259" key="5">
    <source>
        <dbReference type="Pfam" id="PF00171"/>
    </source>
</evidence>
<evidence type="ECO:0000313" key="7">
    <source>
        <dbReference type="Proteomes" id="UP000242141"/>
    </source>
</evidence>
<dbReference type="Proteomes" id="UP000242141">
    <property type="component" value="Unassembled WGS sequence"/>
</dbReference>
<dbReference type="SUPFAM" id="SSF53720">
    <property type="entry name" value="ALDH-like"/>
    <property type="match status" value="1"/>
</dbReference>
<feature type="domain" description="Aldehyde dehydrogenase" evidence="5">
    <location>
        <begin position="17"/>
        <end position="469"/>
    </location>
</feature>
<dbReference type="PANTHER" id="PTHR42991">
    <property type="entry name" value="ALDEHYDE DEHYDROGENASE"/>
    <property type="match status" value="1"/>
</dbReference>
<keyword evidence="2 4" id="KW-0560">Oxidoreductase</keyword>
<name>A0A0G7ZMQ1_9MOLU</name>
<dbReference type="Gene3D" id="3.40.605.10">
    <property type="entry name" value="Aldehyde Dehydrogenase, Chain A, domain 1"/>
    <property type="match status" value="1"/>
</dbReference>
<evidence type="ECO:0000256" key="2">
    <source>
        <dbReference type="ARBA" id="ARBA00023002"/>
    </source>
</evidence>
<dbReference type="InterPro" id="IPR016161">
    <property type="entry name" value="Ald_DH/histidinol_DH"/>
</dbReference>